<dbReference type="AlphaFoldDB" id="A0A198AHI5"/>
<accession>A0A198AHI5</accession>
<dbReference type="EMBL" id="LYPB01000050">
    <property type="protein sequence ID" value="OAS20662.1"/>
    <property type="molecule type" value="Genomic_DNA"/>
</dbReference>
<keyword evidence="2" id="KW-1185">Reference proteome</keyword>
<gene>
    <name evidence="1" type="ORF">A8708_19155</name>
</gene>
<reference evidence="1 2" key="1">
    <citation type="submission" date="2016-05" db="EMBL/GenBank/DDBJ databases">
        <title>Paenibacillus sp. 1ZS3-15 nov., isolated from the rhizosphere soil.</title>
        <authorList>
            <person name="Zhang X.X."/>
            <person name="Zhang J."/>
        </authorList>
    </citation>
    <scope>NUCLEOTIDE SEQUENCE [LARGE SCALE GENOMIC DNA]</scope>
    <source>
        <strain evidence="1 2">1ZS3-15</strain>
    </source>
</reference>
<dbReference type="RefSeq" id="WP_068663286.1">
    <property type="nucleotide sequence ID" value="NZ_LYPB01000050.1"/>
</dbReference>
<comment type="caution">
    <text evidence="1">The sequence shown here is derived from an EMBL/GenBank/DDBJ whole genome shotgun (WGS) entry which is preliminary data.</text>
</comment>
<name>A0A198AHI5_9BACL</name>
<organism evidence="1 2">
    <name type="scientific">Paenibacillus oryzisoli</name>
    <dbReference type="NCBI Taxonomy" id="1850517"/>
    <lineage>
        <taxon>Bacteria</taxon>
        <taxon>Bacillati</taxon>
        <taxon>Bacillota</taxon>
        <taxon>Bacilli</taxon>
        <taxon>Bacillales</taxon>
        <taxon>Paenibacillaceae</taxon>
        <taxon>Paenibacillus</taxon>
    </lineage>
</organism>
<dbReference type="OrthoDB" id="2502033at2"/>
<dbReference type="Proteomes" id="UP000078454">
    <property type="component" value="Unassembled WGS sequence"/>
</dbReference>
<protein>
    <submittedName>
        <fullName evidence="1">Uncharacterized protein</fullName>
    </submittedName>
</protein>
<sequence length="666" mass="74825">MWKKMIALGMVAIGLQSSLGAPKGNAYEYEDTPTEVADGIHIPRALTLLEDIPYYVIPNALLNKAEGSLSPQTVKVIEAENHWSSAWNWWKIHTDMGDRWIKTAPWQFDAPPPATINLMSETPLYAKPSVNSQRTAALSPQEVTVVDAEKGWFRNSSGTGEVYNPKKWLKIHTTWLGDQWIHLNLDGIGTFHPADQMSYYANTYYNLKPQSDYQTYQTDGILSKQFAHVTGKFRSLLGTYYQLETDDGVKWALGAGQPIVADTTIIRRTHPSAIYTYPSSQYEDEPKLILTGDLPAYEKTYNEYITNYGYDGDWYHVRTAQGEGWFNPKFAEPEDAVAETATIQLNSPVTTLFRYPNTGIILNHGQIGPQTLHPLAAWTDPNGVRWFQINSFVGKAWIQLSTYMDKLTLKDRESDIVIQSDTSYQGAFNQNEAGAYTFGNESIGYDNKQGEPFLDTAFLAGIYHFDLSGPDAAGWWTLKNESGYAFQIKAGEPQVRTLWNGKLAKQLKLASSPNSPNDQGSPYLSLTDVRALFGATTSVTMGYNNNKVVTLSSQLYKIGNNLQLPSQAVDQQLHLSGLVYENRYLEYNSIKPALQIKIKHRDLDETAATESGAAMKFLYDLSYNNGLYDLSLDHPLQPGMNHVTISFQVAERIILQRDWDIMNSTK</sequence>
<evidence type="ECO:0000313" key="2">
    <source>
        <dbReference type="Proteomes" id="UP000078454"/>
    </source>
</evidence>
<evidence type="ECO:0000313" key="1">
    <source>
        <dbReference type="EMBL" id="OAS20662.1"/>
    </source>
</evidence>
<proteinExistence type="predicted"/>